<dbReference type="AlphaFoldDB" id="A0A4Q2EI19"/>
<reference evidence="2 3" key="1">
    <citation type="submission" date="2018-01" db="EMBL/GenBank/DDBJ databases">
        <title>Lactibacter flavus gen. nov., sp. nov., a novel bacterium of the family Propionibacteriaceae isolated from raw milk and dairy products.</title>
        <authorList>
            <person name="Wenning M."/>
            <person name="Breitenwieser F."/>
            <person name="Huptas C."/>
            <person name="von Neubeck M."/>
            <person name="Busse H.-J."/>
            <person name="Scherer S."/>
        </authorList>
    </citation>
    <scope>NUCLEOTIDE SEQUENCE [LARGE SCALE GENOMIC DNA]</scope>
    <source>
        <strain evidence="2 3">VG341</strain>
    </source>
</reference>
<dbReference type="PANTHER" id="PTHR43265">
    <property type="entry name" value="ESTERASE ESTD"/>
    <property type="match status" value="1"/>
</dbReference>
<keyword evidence="3" id="KW-1185">Reference proteome</keyword>
<evidence type="ECO:0000313" key="3">
    <source>
        <dbReference type="Proteomes" id="UP000290624"/>
    </source>
</evidence>
<dbReference type="PANTHER" id="PTHR43265:SF1">
    <property type="entry name" value="ESTERASE ESTD"/>
    <property type="match status" value="1"/>
</dbReference>
<dbReference type="RefSeq" id="WP_129457214.1">
    <property type="nucleotide sequence ID" value="NZ_PPCV01000001.1"/>
</dbReference>
<proteinExistence type="predicted"/>
<dbReference type="EMBL" id="PPCV01000001">
    <property type="protein sequence ID" value="RXW33247.1"/>
    <property type="molecule type" value="Genomic_DNA"/>
</dbReference>
<gene>
    <name evidence="2" type="ORF">C1706_00295</name>
</gene>
<keyword evidence="2" id="KW-0378">Hydrolase</keyword>
<accession>A0A4Q2EI19</accession>
<evidence type="ECO:0000259" key="1">
    <source>
        <dbReference type="Pfam" id="PF12697"/>
    </source>
</evidence>
<feature type="domain" description="AB hydrolase-1" evidence="1">
    <location>
        <begin position="32"/>
        <end position="244"/>
    </location>
</feature>
<organism evidence="2 3">
    <name type="scientific">Propioniciclava flava</name>
    <dbReference type="NCBI Taxonomy" id="2072026"/>
    <lineage>
        <taxon>Bacteria</taxon>
        <taxon>Bacillati</taxon>
        <taxon>Actinomycetota</taxon>
        <taxon>Actinomycetes</taxon>
        <taxon>Propionibacteriales</taxon>
        <taxon>Propionibacteriaceae</taxon>
        <taxon>Propioniciclava</taxon>
    </lineage>
</organism>
<comment type="caution">
    <text evidence="2">The sequence shown here is derived from an EMBL/GenBank/DDBJ whole genome shotgun (WGS) entry which is preliminary data.</text>
</comment>
<dbReference type="OrthoDB" id="2987348at2"/>
<dbReference type="GO" id="GO:0052689">
    <property type="term" value="F:carboxylic ester hydrolase activity"/>
    <property type="evidence" value="ECO:0007669"/>
    <property type="project" value="TreeGrafter"/>
</dbReference>
<dbReference type="InterPro" id="IPR029058">
    <property type="entry name" value="AB_hydrolase_fold"/>
</dbReference>
<dbReference type="SUPFAM" id="SSF53474">
    <property type="entry name" value="alpha/beta-Hydrolases"/>
    <property type="match status" value="1"/>
</dbReference>
<protein>
    <submittedName>
        <fullName evidence="2">Alpha/beta hydrolase</fullName>
    </submittedName>
</protein>
<dbReference type="Gene3D" id="3.40.50.1820">
    <property type="entry name" value="alpha/beta hydrolase"/>
    <property type="match status" value="1"/>
</dbReference>
<dbReference type="Proteomes" id="UP000290624">
    <property type="component" value="Unassembled WGS sequence"/>
</dbReference>
<name>A0A4Q2EI19_9ACTN</name>
<dbReference type="Pfam" id="PF12697">
    <property type="entry name" value="Abhydrolase_6"/>
    <property type="match status" value="1"/>
</dbReference>
<dbReference type="InterPro" id="IPR000073">
    <property type="entry name" value="AB_hydrolase_1"/>
</dbReference>
<sequence>MIVRPFETTVEDLVLRGTLSLPDAVSGPAPAVVLLHGFGGNRIEGARFFVDLAQALTDHGVVVLAFDRAGHGESGGSFFDTSVTQDVRHTHLVLDAFAALPEVDADDLHLVGLSLGAVEAIAVAASSPRTLRSVTMLSTAAIFVDEIGSGFIQGRSLASIDTVGYFDFLGQKMGPAMVEDARHFDPYAAAAAYRGPTLLLHGTNDFVPVRYAERYLEVLEQATLDVVSDADHGWMTVPHRELVARRVVAQVLAHARHGHGEAHA</sequence>
<dbReference type="InterPro" id="IPR053145">
    <property type="entry name" value="AB_hydrolase_Est10"/>
</dbReference>
<evidence type="ECO:0000313" key="2">
    <source>
        <dbReference type="EMBL" id="RXW33247.1"/>
    </source>
</evidence>